<evidence type="ECO:0000313" key="12">
    <source>
        <dbReference type="EMBL" id="CAD7619582.1"/>
    </source>
</evidence>
<name>A0A7R9KAR1_9ACAR</name>
<proteinExistence type="inferred from homology"/>
<dbReference type="AlphaFoldDB" id="A0A7R9KAR1"/>
<evidence type="ECO:0000256" key="1">
    <source>
        <dbReference type="ARBA" id="ARBA00004651"/>
    </source>
</evidence>
<keyword evidence="3" id="KW-0813">Transport</keyword>
<dbReference type="GO" id="GO:0005886">
    <property type="term" value="C:plasma membrane"/>
    <property type="evidence" value="ECO:0007669"/>
    <property type="project" value="UniProtKB-SubCell"/>
</dbReference>
<evidence type="ECO:0000256" key="2">
    <source>
        <dbReference type="ARBA" id="ARBA00006513"/>
    </source>
</evidence>
<evidence type="ECO:0000256" key="10">
    <source>
        <dbReference type="ARBA" id="ARBA00023303"/>
    </source>
</evidence>
<evidence type="ECO:0000256" key="6">
    <source>
        <dbReference type="ARBA" id="ARBA00022781"/>
    </source>
</evidence>
<keyword evidence="5 11" id="KW-0812">Transmembrane</keyword>
<dbReference type="EMBL" id="OC854587">
    <property type="protein sequence ID" value="CAD7619582.1"/>
    <property type="molecule type" value="Genomic_DNA"/>
</dbReference>
<accession>A0A7R9KAR1</accession>
<evidence type="ECO:0000256" key="11">
    <source>
        <dbReference type="SAM" id="Phobius"/>
    </source>
</evidence>
<evidence type="ECO:0000256" key="3">
    <source>
        <dbReference type="ARBA" id="ARBA00022448"/>
    </source>
</evidence>
<evidence type="ECO:0008006" key="14">
    <source>
        <dbReference type="Google" id="ProtNLM"/>
    </source>
</evidence>
<evidence type="ECO:0000256" key="5">
    <source>
        <dbReference type="ARBA" id="ARBA00022692"/>
    </source>
</evidence>
<feature type="transmembrane region" description="Helical" evidence="11">
    <location>
        <begin position="79"/>
        <end position="105"/>
    </location>
</feature>
<feature type="transmembrane region" description="Helical" evidence="11">
    <location>
        <begin position="494"/>
        <end position="519"/>
    </location>
</feature>
<keyword evidence="9 11" id="KW-0472">Membrane</keyword>
<dbReference type="Proteomes" id="UP000759131">
    <property type="component" value="Unassembled WGS sequence"/>
</dbReference>
<feature type="transmembrane region" description="Helical" evidence="11">
    <location>
        <begin position="424"/>
        <end position="443"/>
    </location>
</feature>
<comment type="similarity">
    <text evidence="2">Belongs to the otopetrin family.</text>
</comment>
<dbReference type="OrthoDB" id="6429739at2759"/>
<evidence type="ECO:0000256" key="8">
    <source>
        <dbReference type="ARBA" id="ARBA00023065"/>
    </source>
</evidence>
<keyword evidence="6" id="KW-0375">Hydrogen ion transport</keyword>
<dbReference type="Pfam" id="PF03189">
    <property type="entry name" value="Otopetrin"/>
    <property type="match status" value="1"/>
</dbReference>
<keyword evidence="8" id="KW-0406">Ion transport</keyword>
<protein>
    <recommendedName>
        <fullName evidence="14">Otopetrin-2</fullName>
    </recommendedName>
</protein>
<keyword evidence="7 11" id="KW-1133">Transmembrane helix</keyword>
<feature type="transmembrane region" description="Helical" evidence="11">
    <location>
        <begin position="388"/>
        <end position="409"/>
    </location>
</feature>
<feature type="transmembrane region" description="Helical" evidence="11">
    <location>
        <begin position="561"/>
        <end position="583"/>
    </location>
</feature>
<keyword evidence="10" id="KW-0407">Ion channel</keyword>
<sequence>MNVWVTKHITVPTLTTLSIGTDTMQPAVQPQRAGSLSSLISNNSEGNCKFSLYKLCLSRSSFDLDRTSNSHLPKNSKTAAFIVTSSIYGQLLVVVCLAFFTAEIVTPQIPRFYFEGFYLYLYSVSLLFLLYVYIYLLNDVPKYDSSHRSHASIFLRIGGIVFGLGVMVYNGLEFGAYFEIPYSSPCYSVLLGVNPILQAAFTFAQILMINKFKLIARLGLMHLVGTNCCVWIRTLGKETLLELKNGTSHPFLEELNFPLRNQLSRSRSRALHEPIGESLANSTTMTINKSNPCQEEDVMGNILSDASPYLYPFIVEYSLIGAAFLYVMWSTIGKGKRSNLCNGIDSTSTPTSAVGAGLQIDNLSTTSSHTYSTNSPALYSCLGSSKGLFSGFLFLAISVTSLIIFFVLVHNPNYKLMATLISDISHSVLLILSCIAILLGFLKTRRMKFQPGISETADGGLRDLLLRIAAFGLYTYSLFGVIAGSMELNDIRHLLVLITSSLTIIQITLQSLFISDVVCRKRNSHQQPGRQLITFLLINNLTLWIVYTFEMQKVEASPVQLSVYGLTTWTIILRITLPLSIFYRFHSAITFAEVWKNSYKY</sequence>
<feature type="transmembrane region" description="Helical" evidence="11">
    <location>
        <begin position="464"/>
        <end position="482"/>
    </location>
</feature>
<feature type="transmembrane region" description="Helical" evidence="11">
    <location>
        <begin position="531"/>
        <end position="549"/>
    </location>
</feature>
<evidence type="ECO:0000256" key="4">
    <source>
        <dbReference type="ARBA" id="ARBA00022475"/>
    </source>
</evidence>
<feature type="transmembrane region" description="Helical" evidence="11">
    <location>
        <begin position="149"/>
        <end position="169"/>
    </location>
</feature>
<feature type="transmembrane region" description="Helical" evidence="11">
    <location>
        <begin position="309"/>
        <end position="329"/>
    </location>
</feature>
<feature type="transmembrane region" description="Helical" evidence="11">
    <location>
        <begin position="117"/>
        <end position="137"/>
    </location>
</feature>
<keyword evidence="4" id="KW-1003">Cell membrane</keyword>
<dbReference type="InterPro" id="IPR004878">
    <property type="entry name" value="Otopetrin"/>
</dbReference>
<comment type="subcellular location">
    <subcellularLocation>
        <location evidence="1">Cell membrane</location>
        <topology evidence="1">Multi-pass membrane protein</topology>
    </subcellularLocation>
</comment>
<reference evidence="12" key="1">
    <citation type="submission" date="2020-11" db="EMBL/GenBank/DDBJ databases">
        <authorList>
            <person name="Tran Van P."/>
        </authorList>
    </citation>
    <scope>NUCLEOTIDE SEQUENCE</scope>
</reference>
<dbReference type="GO" id="GO:0015252">
    <property type="term" value="F:proton channel activity"/>
    <property type="evidence" value="ECO:0007669"/>
    <property type="project" value="InterPro"/>
</dbReference>
<dbReference type="EMBL" id="CAJPIZ010000012">
    <property type="protein sequence ID" value="CAG2100012.1"/>
    <property type="molecule type" value="Genomic_DNA"/>
</dbReference>
<organism evidence="12">
    <name type="scientific">Medioppia subpectinata</name>
    <dbReference type="NCBI Taxonomy" id="1979941"/>
    <lineage>
        <taxon>Eukaryota</taxon>
        <taxon>Metazoa</taxon>
        <taxon>Ecdysozoa</taxon>
        <taxon>Arthropoda</taxon>
        <taxon>Chelicerata</taxon>
        <taxon>Arachnida</taxon>
        <taxon>Acari</taxon>
        <taxon>Acariformes</taxon>
        <taxon>Sarcoptiformes</taxon>
        <taxon>Oribatida</taxon>
        <taxon>Brachypylina</taxon>
        <taxon>Oppioidea</taxon>
        <taxon>Oppiidae</taxon>
        <taxon>Medioppia</taxon>
    </lineage>
</organism>
<feature type="transmembrane region" description="Helical" evidence="11">
    <location>
        <begin position="189"/>
        <end position="207"/>
    </location>
</feature>
<evidence type="ECO:0000256" key="7">
    <source>
        <dbReference type="ARBA" id="ARBA00022989"/>
    </source>
</evidence>
<keyword evidence="13" id="KW-1185">Reference proteome</keyword>
<dbReference type="PANTHER" id="PTHR21522:SF62">
    <property type="entry name" value="OTOPETRIN-LIKE A, ISOFORM C"/>
    <property type="match status" value="1"/>
</dbReference>
<feature type="transmembrane region" description="Helical" evidence="11">
    <location>
        <begin position="214"/>
        <end position="234"/>
    </location>
</feature>
<gene>
    <name evidence="12" type="ORF">OSB1V03_LOCUS83</name>
</gene>
<evidence type="ECO:0000313" key="13">
    <source>
        <dbReference type="Proteomes" id="UP000759131"/>
    </source>
</evidence>
<evidence type="ECO:0000256" key="9">
    <source>
        <dbReference type="ARBA" id="ARBA00023136"/>
    </source>
</evidence>
<dbReference type="PANTHER" id="PTHR21522">
    <property type="entry name" value="PROTON CHANNEL OTOP"/>
    <property type="match status" value="1"/>
</dbReference>